<dbReference type="Proteomes" id="UP001165041">
    <property type="component" value="Unassembled WGS sequence"/>
</dbReference>
<keyword evidence="1" id="KW-0472">Membrane</keyword>
<dbReference type="CDD" id="cd00138">
    <property type="entry name" value="PLDc_SF"/>
    <property type="match status" value="1"/>
</dbReference>
<sequence length="294" mass="31932">MGANIASVRRVAVEVGIGVPGLLAFVLPIVDACTNFQLLPGTFDSGQASLCVLGAVAMCLAVMSRAVSRINGIDEKVAALVEGRSRAGNLRESGLVTAHPVLPAELFKEYVGAARSEVTILQTWIPDFAEHFREPVRAALTRGVPVRILLLLPNSPVVGLRERSLGESEQHKVKLEVRINLEVLSALWQDLDGPARARLQVRMYDTLPSVAVYRADDHYLISSFLHGKKAVMCTQSEVRGDDTLIGREVRNEFEAIWGNPALSEPVEFPDGWKDRIARPLPAQAPGSGAADENR</sequence>
<evidence type="ECO:0000256" key="1">
    <source>
        <dbReference type="SAM" id="Phobius"/>
    </source>
</evidence>
<accession>A0A9W6Q6R7</accession>
<comment type="caution">
    <text evidence="2">The sequence shown here is derived from an EMBL/GenBank/DDBJ whole genome shotgun (WGS) entry which is preliminary data.</text>
</comment>
<feature type="transmembrane region" description="Helical" evidence="1">
    <location>
        <begin position="12"/>
        <end position="30"/>
    </location>
</feature>
<evidence type="ECO:0000313" key="2">
    <source>
        <dbReference type="EMBL" id="GLW69594.1"/>
    </source>
</evidence>
<feature type="transmembrane region" description="Helical" evidence="1">
    <location>
        <begin position="45"/>
        <end position="63"/>
    </location>
</feature>
<dbReference type="RefSeq" id="WP_285735483.1">
    <property type="nucleotide sequence ID" value="NZ_BSSA01000005.1"/>
</dbReference>
<reference evidence="2" key="1">
    <citation type="submission" date="2023-02" db="EMBL/GenBank/DDBJ databases">
        <title>Kitasatospora phosalacinea NBRC 14627.</title>
        <authorList>
            <person name="Ichikawa N."/>
            <person name="Sato H."/>
            <person name="Tonouchi N."/>
        </authorList>
    </citation>
    <scope>NUCLEOTIDE SEQUENCE</scope>
    <source>
        <strain evidence="2">NBRC 14627</strain>
    </source>
</reference>
<proteinExistence type="predicted"/>
<keyword evidence="1" id="KW-0812">Transmembrane</keyword>
<evidence type="ECO:0000313" key="3">
    <source>
        <dbReference type="Proteomes" id="UP001165041"/>
    </source>
</evidence>
<keyword evidence="1" id="KW-1133">Transmembrane helix</keyword>
<gene>
    <name evidence="2" type="ORF">Kpho02_18930</name>
</gene>
<protein>
    <submittedName>
        <fullName evidence="2">Uncharacterized protein</fullName>
    </submittedName>
</protein>
<organism evidence="2 3">
    <name type="scientific">Kitasatospora phosalacinea</name>
    <dbReference type="NCBI Taxonomy" id="2065"/>
    <lineage>
        <taxon>Bacteria</taxon>
        <taxon>Bacillati</taxon>
        <taxon>Actinomycetota</taxon>
        <taxon>Actinomycetes</taxon>
        <taxon>Kitasatosporales</taxon>
        <taxon>Streptomycetaceae</taxon>
        <taxon>Kitasatospora</taxon>
    </lineage>
</organism>
<name>A0A9W6Q6R7_9ACTN</name>
<dbReference type="EMBL" id="BSSA01000005">
    <property type="protein sequence ID" value="GLW69594.1"/>
    <property type="molecule type" value="Genomic_DNA"/>
</dbReference>
<dbReference type="AlphaFoldDB" id="A0A9W6Q6R7"/>